<evidence type="ECO:0000313" key="1">
    <source>
        <dbReference type="EMBL" id="GAE94775.1"/>
    </source>
</evidence>
<gene>
    <name evidence="1" type="ORF">JCM21714_3965</name>
</gene>
<dbReference type="Proteomes" id="UP000019102">
    <property type="component" value="Unassembled WGS sequence"/>
</dbReference>
<name>W4VMX3_9BACI</name>
<reference evidence="1 2" key="1">
    <citation type="journal article" date="2014" name="Genome Announc.">
        <title>Draft Genome Sequence of the Boron-Tolerant and Moderately Halotolerant Bacterium Gracilibacillus boraciitolerans JCM 21714T.</title>
        <authorList>
            <person name="Ahmed I."/>
            <person name="Oshima K."/>
            <person name="Suda W."/>
            <person name="Kitamura K."/>
            <person name="Iida T."/>
            <person name="Ohmori Y."/>
            <person name="Fujiwara T."/>
            <person name="Hattori M."/>
            <person name="Ohkuma M."/>
        </authorList>
    </citation>
    <scope>NUCLEOTIDE SEQUENCE [LARGE SCALE GENOMIC DNA]</scope>
    <source>
        <strain evidence="1 2">JCM 21714</strain>
    </source>
</reference>
<dbReference type="eggNOG" id="COG1216">
    <property type="taxonomic scope" value="Bacteria"/>
</dbReference>
<evidence type="ECO:0000313" key="2">
    <source>
        <dbReference type="Proteomes" id="UP000019102"/>
    </source>
</evidence>
<dbReference type="AlphaFoldDB" id="W4VMX3"/>
<dbReference type="InterPro" id="IPR039498">
    <property type="entry name" value="NTP_transf_5"/>
</dbReference>
<evidence type="ECO:0008006" key="3">
    <source>
        <dbReference type="Google" id="ProtNLM"/>
    </source>
</evidence>
<comment type="caution">
    <text evidence="1">The sequence shown here is derived from an EMBL/GenBank/DDBJ whole genome shotgun (WGS) entry which is preliminary data.</text>
</comment>
<sequence>MQINKLELSSLSKELRLILAIIKIDNVSDYLKENSELLDDIDWKEFIYLAKHHRVYPIIYEKVSTKGIINIPKVVIDTLNHLYSRNTVNMLTLTAELTTVTQTLKNNNIPSLVLKGPVLADYLYGDVSKRTSKDIDLLVPHYKIEQSEELLYSLGYQLEFHGPRILNDWKVKLHHLSFFHPTKHIQVEIHMNLNPDMGSEPKFKDLWMRKNTSYIADIPIYFLGNEDLFFHLVTHGGAKHAWFRLRWLIDIDKMVTKEFNYTILLNLLNKYEANRSYGQAMILCASLFDTKVKKEFQELISENSDQKKLSQQALYFINRGLIPHSQENSKAFFNEYINYLNTLRTKRQNVLMIMNRMYPSSKDAIALPLPKPLHFLYFPLRPFIWSYRKMKKIQ</sequence>
<protein>
    <recommendedName>
        <fullName evidence="3">Renal dipeptidase</fullName>
    </recommendedName>
</protein>
<dbReference type="EMBL" id="BAVS01000030">
    <property type="protein sequence ID" value="GAE94775.1"/>
    <property type="molecule type" value="Genomic_DNA"/>
</dbReference>
<keyword evidence="2" id="KW-1185">Reference proteome</keyword>
<proteinExistence type="predicted"/>
<dbReference type="OrthoDB" id="9773927at2"/>
<organism evidence="1 2">
    <name type="scientific">Gracilibacillus boraciitolerans JCM 21714</name>
    <dbReference type="NCBI Taxonomy" id="1298598"/>
    <lineage>
        <taxon>Bacteria</taxon>
        <taxon>Bacillati</taxon>
        <taxon>Bacillota</taxon>
        <taxon>Bacilli</taxon>
        <taxon>Bacillales</taxon>
        <taxon>Bacillaceae</taxon>
        <taxon>Gracilibacillus</taxon>
    </lineage>
</organism>
<accession>W4VMX3</accession>
<dbReference type="Pfam" id="PF14907">
    <property type="entry name" value="NTP_transf_5"/>
    <property type="match status" value="1"/>
</dbReference>
<dbReference type="RefSeq" id="WP_035725441.1">
    <property type="nucleotide sequence ID" value="NZ_BAVS01000030.1"/>
</dbReference>
<dbReference type="STRING" id="1298598.JCM21714_3965"/>